<dbReference type="SUPFAM" id="SSF103657">
    <property type="entry name" value="BAR/IMD domain-like"/>
    <property type="match status" value="1"/>
</dbReference>
<organism evidence="2 3">
    <name type="scientific">Adineta steineri</name>
    <dbReference type="NCBI Taxonomy" id="433720"/>
    <lineage>
        <taxon>Eukaryota</taxon>
        <taxon>Metazoa</taxon>
        <taxon>Spiralia</taxon>
        <taxon>Gnathifera</taxon>
        <taxon>Rotifera</taxon>
        <taxon>Eurotatoria</taxon>
        <taxon>Bdelloidea</taxon>
        <taxon>Adinetida</taxon>
        <taxon>Adinetidae</taxon>
        <taxon>Adineta</taxon>
    </lineage>
</organism>
<evidence type="ECO:0000313" key="2">
    <source>
        <dbReference type="EMBL" id="CAF1463808.1"/>
    </source>
</evidence>
<name>A0A815QIL3_9BILA</name>
<sequence>VGKLIADTPASNVLKSTKFYIDKSHFKNHVGDWCKKNMSPYSNHDLDLINTQCAEQCFAWLKRYAAIISSLGWMRAPLYLMILFHYKNLSTCHVRPTKHFNIDHLVPNVPNISLSHAASLQQDDHLPLSDLNNNLNTNISDITKNIIQSNRFAENNKWMIMSARIPHNVQSASANTTLNLLNDVDNKWTKITDKIISSSILKSKRSNKRKQSPNIHNKWIDQVEKILKQYLAIELERIMTQKTYEGRELASNRLDLLIDDSNALMINTGNTFKELKKQSNQTIKEQSLIANLESEYLGTLLRFQTAQHGFLESTHEILDSFLRVEQQEKSSIQRKTETIYNRDPPLSIPKRDATSVERKNYRREPTQGKWKRKKAREETAHSGH</sequence>
<proteinExistence type="predicted"/>
<dbReference type="Proteomes" id="UP000663845">
    <property type="component" value="Unassembled WGS sequence"/>
</dbReference>
<reference evidence="2" key="1">
    <citation type="submission" date="2021-02" db="EMBL/GenBank/DDBJ databases">
        <authorList>
            <person name="Nowell W R."/>
        </authorList>
    </citation>
    <scope>NUCLEOTIDE SEQUENCE</scope>
</reference>
<dbReference type="InterPro" id="IPR027267">
    <property type="entry name" value="AH/BAR_dom_sf"/>
</dbReference>
<feature type="compositionally biased region" description="Basic and acidic residues" evidence="1">
    <location>
        <begin position="375"/>
        <end position="384"/>
    </location>
</feature>
<accession>A0A815QIL3</accession>
<protein>
    <submittedName>
        <fullName evidence="2">Uncharacterized protein</fullName>
    </submittedName>
</protein>
<evidence type="ECO:0000256" key="1">
    <source>
        <dbReference type="SAM" id="MobiDB-lite"/>
    </source>
</evidence>
<feature type="compositionally biased region" description="Basic and acidic residues" evidence="1">
    <location>
        <begin position="349"/>
        <end position="366"/>
    </location>
</feature>
<evidence type="ECO:0000313" key="3">
    <source>
        <dbReference type="Proteomes" id="UP000663845"/>
    </source>
</evidence>
<feature type="region of interest" description="Disordered" evidence="1">
    <location>
        <begin position="332"/>
        <end position="384"/>
    </location>
</feature>
<dbReference type="EMBL" id="CAJNOG010001682">
    <property type="protein sequence ID" value="CAF1463808.1"/>
    <property type="molecule type" value="Genomic_DNA"/>
</dbReference>
<gene>
    <name evidence="2" type="ORF">JYZ213_LOCUS41409</name>
</gene>
<comment type="caution">
    <text evidence="2">The sequence shown here is derived from an EMBL/GenBank/DDBJ whole genome shotgun (WGS) entry which is preliminary data.</text>
</comment>
<feature type="non-terminal residue" evidence="2">
    <location>
        <position position="1"/>
    </location>
</feature>
<dbReference type="AlphaFoldDB" id="A0A815QIL3"/>